<evidence type="ECO:0000313" key="2">
    <source>
        <dbReference type="Proteomes" id="UP001139157"/>
    </source>
</evidence>
<gene>
    <name evidence="1" type="ORF">NDR86_01335</name>
</gene>
<dbReference type="EC" id="2.4.-.-" evidence="1"/>
<keyword evidence="1" id="KW-0328">Glycosyltransferase</keyword>
<reference evidence="1" key="1">
    <citation type="submission" date="2022-06" db="EMBL/GenBank/DDBJ databases">
        <title>Novel species in genus nocardia.</title>
        <authorList>
            <person name="Li F."/>
        </authorList>
    </citation>
    <scope>NUCLEOTIDE SEQUENCE</scope>
    <source>
        <strain evidence="1">CDC141</strain>
    </source>
</reference>
<proteinExistence type="predicted"/>
<comment type="caution">
    <text evidence="1">The sequence shown here is derived from an EMBL/GenBank/DDBJ whole genome shotgun (WGS) entry which is preliminary data.</text>
</comment>
<dbReference type="Gene3D" id="3.40.50.2000">
    <property type="entry name" value="Glycogen Phosphorylase B"/>
    <property type="match status" value="1"/>
</dbReference>
<dbReference type="Pfam" id="PF13692">
    <property type="entry name" value="Glyco_trans_1_4"/>
    <property type="match status" value="1"/>
</dbReference>
<name>A0A9X2E2X3_9NOCA</name>
<dbReference type="EMBL" id="JAMRXG010000001">
    <property type="protein sequence ID" value="MCM6772113.1"/>
    <property type="molecule type" value="Genomic_DNA"/>
</dbReference>
<dbReference type="Proteomes" id="UP001139157">
    <property type="component" value="Unassembled WGS sequence"/>
</dbReference>
<keyword evidence="1" id="KW-0808">Transferase</keyword>
<dbReference type="SUPFAM" id="SSF53756">
    <property type="entry name" value="UDP-Glycosyltransferase/glycogen phosphorylase"/>
    <property type="match status" value="1"/>
</dbReference>
<dbReference type="RefSeq" id="WP_251908988.1">
    <property type="nucleotide sequence ID" value="NZ_JAMRXG010000001.1"/>
</dbReference>
<keyword evidence="2" id="KW-1185">Reference proteome</keyword>
<dbReference type="GO" id="GO:0016757">
    <property type="term" value="F:glycosyltransferase activity"/>
    <property type="evidence" value="ECO:0007669"/>
    <property type="project" value="UniProtKB-KW"/>
</dbReference>
<organism evidence="1 2">
    <name type="scientific">Nocardia pulmonis</name>
    <dbReference type="NCBI Taxonomy" id="2951408"/>
    <lineage>
        <taxon>Bacteria</taxon>
        <taxon>Bacillati</taxon>
        <taxon>Actinomycetota</taxon>
        <taxon>Actinomycetes</taxon>
        <taxon>Mycobacteriales</taxon>
        <taxon>Nocardiaceae</taxon>
        <taxon>Nocardia</taxon>
    </lineage>
</organism>
<protein>
    <submittedName>
        <fullName evidence="1">Glycosyltransferase</fullName>
        <ecNumber evidence="1">2.4.-.-</ecNumber>
    </submittedName>
</protein>
<accession>A0A9X2E2X3</accession>
<sequence>MSVPPTDPQSRTLNVLLWHVHGSWTTSFVQGRHNYLLPTDPALGEWARGRCGRPWPDRVVEVAPAALRDAEIDVVLLQRPRELELVREWLGRVPGSELPALYVEHNTPREHAATTRHPLADHTDIPLVHVTNFNRLMWDNGRCPTRVIPHGVIDPGYLYTGEMPRAATTINEPVRRWRVTGTDLLADLSDAAPIDVYGIGTDTLHTVLNRTPDRISGCGDLTQATLHRELGRHRVFLHTPRWTSLGMSVIEAMYLGMPVVAVGTTEASASVPAEAGVVSTDPDILAEAVRQFIAEPVFAELTGKSARHWAQANFGIAPFVRRWDRLLTEQAATARRATV</sequence>
<evidence type="ECO:0000313" key="1">
    <source>
        <dbReference type="EMBL" id="MCM6772113.1"/>
    </source>
</evidence>
<dbReference type="AlphaFoldDB" id="A0A9X2E2X3"/>